<protein>
    <submittedName>
        <fullName evidence="6">Fimbrial protein</fullName>
    </submittedName>
</protein>
<dbReference type="InterPro" id="IPR000259">
    <property type="entry name" value="Adhesion_dom_fimbrial"/>
</dbReference>
<feature type="domain" description="Fimbrial-type adhesion" evidence="5">
    <location>
        <begin position="157"/>
        <end position="301"/>
    </location>
</feature>
<evidence type="ECO:0000256" key="3">
    <source>
        <dbReference type="ARBA" id="ARBA00023263"/>
    </source>
</evidence>
<evidence type="ECO:0000259" key="5">
    <source>
        <dbReference type="Pfam" id="PF00419"/>
    </source>
</evidence>
<comment type="similarity">
    <text evidence="2">Belongs to the fimbrial protein family.</text>
</comment>
<dbReference type="PANTHER" id="PTHR33420:SF14">
    <property type="entry name" value="TYPE 1 FIMBRIN D-MANNOSE SPECIFIC ADHESIN"/>
    <property type="match status" value="1"/>
</dbReference>
<dbReference type="EMBL" id="AAGLPX010000121">
    <property type="protein sequence ID" value="EBP4002248.1"/>
    <property type="molecule type" value="Genomic_DNA"/>
</dbReference>
<dbReference type="PANTHER" id="PTHR33420">
    <property type="entry name" value="FIMBRIAL SUBUNIT ELFA-RELATED"/>
    <property type="match status" value="1"/>
</dbReference>
<dbReference type="Gene3D" id="2.60.40.1090">
    <property type="entry name" value="Fimbrial-type adhesion domain"/>
    <property type="match status" value="1"/>
</dbReference>
<keyword evidence="3" id="KW-0281">Fimbrium</keyword>
<keyword evidence="4" id="KW-0732">Signal</keyword>
<dbReference type="Proteomes" id="UP000839575">
    <property type="component" value="Unassembled WGS sequence"/>
</dbReference>
<dbReference type="GO" id="GO:0009289">
    <property type="term" value="C:pilus"/>
    <property type="evidence" value="ECO:0007669"/>
    <property type="project" value="UniProtKB-SubCell"/>
</dbReference>
<name>A0A5U3FBJ2_SALET</name>
<comment type="caution">
    <text evidence="6">The sequence shown here is derived from an EMBL/GenBank/DDBJ whole genome shotgun (WGS) entry which is preliminary data.</text>
</comment>
<accession>A0A5U3FBJ2</accession>
<comment type="subcellular location">
    <subcellularLocation>
        <location evidence="1">Fimbrium</location>
    </subcellularLocation>
</comment>
<reference evidence="6" key="1">
    <citation type="submission" date="2018-07" db="EMBL/GenBank/DDBJ databases">
        <authorList>
            <consortium name="GenomeTrakr network: Whole genome sequencing for foodborne pathogen traceback"/>
        </authorList>
    </citation>
    <scope>NUCLEOTIDE SEQUENCE [LARGE SCALE GENOMIC DNA]</scope>
    <source>
        <strain evidence="6">CFSAN002851</strain>
    </source>
</reference>
<organism evidence="6">
    <name type="scientific">Salmonella enterica I</name>
    <dbReference type="NCBI Taxonomy" id="59201"/>
    <lineage>
        <taxon>Bacteria</taxon>
        <taxon>Pseudomonadati</taxon>
        <taxon>Pseudomonadota</taxon>
        <taxon>Gammaproteobacteria</taxon>
        <taxon>Enterobacterales</taxon>
        <taxon>Enterobacteriaceae</taxon>
        <taxon>Salmonella</taxon>
    </lineage>
</organism>
<feature type="chain" id="PRO_5024871204" evidence="4">
    <location>
        <begin position="20"/>
        <end position="302"/>
    </location>
</feature>
<feature type="signal peptide" evidence="4">
    <location>
        <begin position="1"/>
        <end position="19"/>
    </location>
</feature>
<evidence type="ECO:0000256" key="4">
    <source>
        <dbReference type="SAM" id="SignalP"/>
    </source>
</evidence>
<evidence type="ECO:0000313" key="6">
    <source>
        <dbReference type="EMBL" id="EBP4002248.1"/>
    </source>
</evidence>
<sequence>MKRNALSVLLMIISPVVWADNHDVTVNLGNLTLQASQPVNSVFAEKEVNIPALCTADCDDVTVTWTPLAKYLSSPEKGVYQFESGIKGIAIQIRTKNMEMQPSVGQPVSFTAGLVRTSLVVGGGMTTLPPLLQWTLKKDGQPVPGKQGNVIVGGSLTTGSCVLMQKNLVFRLNPVDTSKIKNTTPGEPVTGSGNRQSINVDCTPGIAYPIDISFKAKMTKGNKNIIQATRGSGLDAGVGFIIKGGDDEKDTISWDGIPINVSVPADSGQLRYPLTAYLTPLAGGAIEAGDFTGSASFDINYH</sequence>
<gene>
    <name evidence="6" type="ORF">S301_27275</name>
</gene>
<proteinExistence type="inferred from homology"/>
<dbReference type="GO" id="GO:0043709">
    <property type="term" value="P:cell adhesion involved in single-species biofilm formation"/>
    <property type="evidence" value="ECO:0007669"/>
    <property type="project" value="TreeGrafter"/>
</dbReference>
<evidence type="ECO:0000256" key="2">
    <source>
        <dbReference type="ARBA" id="ARBA00006671"/>
    </source>
</evidence>
<dbReference type="SUPFAM" id="SSF49401">
    <property type="entry name" value="Bacterial adhesins"/>
    <property type="match status" value="2"/>
</dbReference>
<dbReference type="Pfam" id="PF00419">
    <property type="entry name" value="Fimbrial"/>
    <property type="match status" value="1"/>
</dbReference>
<dbReference type="InterPro" id="IPR050263">
    <property type="entry name" value="Bact_Fimbrial_Adh_Pro"/>
</dbReference>
<dbReference type="InterPro" id="IPR036937">
    <property type="entry name" value="Adhesion_dom_fimbrial_sf"/>
</dbReference>
<dbReference type="InterPro" id="IPR008966">
    <property type="entry name" value="Adhesion_dom_sf"/>
</dbReference>
<dbReference type="AlphaFoldDB" id="A0A5U3FBJ2"/>
<evidence type="ECO:0000256" key="1">
    <source>
        <dbReference type="ARBA" id="ARBA00004561"/>
    </source>
</evidence>